<feature type="compositionally biased region" description="Low complexity" evidence="5">
    <location>
        <begin position="116"/>
        <end position="131"/>
    </location>
</feature>
<dbReference type="Pfam" id="PF13103">
    <property type="entry name" value="TonB_2"/>
    <property type="match status" value="1"/>
</dbReference>
<dbReference type="Gene3D" id="3.30.1150.10">
    <property type="match status" value="1"/>
</dbReference>
<accession>A0A4P7XEH7</accession>
<proteinExistence type="predicted"/>
<comment type="subcellular location">
    <subcellularLocation>
        <location evidence="1">Membrane</location>
        <topology evidence="1">Single-pass membrane protein</topology>
    </subcellularLocation>
</comment>
<evidence type="ECO:0000313" key="7">
    <source>
        <dbReference type="EMBL" id="QCF25266.1"/>
    </source>
</evidence>
<dbReference type="InterPro" id="IPR006260">
    <property type="entry name" value="TonB/TolA_C"/>
</dbReference>
<feature type="transmembrane region" description="Helical" evidence="6">
    <location>
        <begin position="20"/>
        <end position="41"/>
    </location>
</feature>
<keyword evidence="8" id="KW-1185">Reference proteome</keyword>
<gene>
    <name evidence="7" type="ORF">soil367_04600</name>
</gene>
<evidence type="ECO:0000256" key="6">
    <source>
        <dbReference type="SAM" id="Phobius"/>
    </source>
</evidence>
<keyword evidence="3 6" id="KW-1133">Transmembrane helix</keyword>
<evidence type="ECO:0000256" key="1">
    <source>
        <dbReference type="ARBA" id="ARBA00004167"/>
    </source>
</evidence>
<feature type="compositionally biased region" description="Basic and acidic residues" evidence="5">
    <location>
        <begin position="132"/>
        <end position="148"/>
    </location>
</feature>
<sequence length="303" mass="32654">MSYQGQGGPADTVGAQSRPQLLLAAALALLIHVITGLVLLARAPEEEPTERTVQVQLVEQGVDTDAQKSSRATAASTPPVEPLAQTVAENLPAASPVEPPAEAVAPVLTTQSEPNAQARQQPPEPQQPETQTTERRAEASEAVADRSPRPQLTKDALQQPATQPSRSAAAAPSGAPDASSPLEPEEHRQVSSQPDLPQMDPYQLILSRHMMRPIKQFLQRESTLKQFNQAVEAGTQPITIELKLLANGAVRRVQLKESSGSEFVDRIAVQSALAASPYPPPPEEERPNGFRFRLHLIMSPVYL</sequence>
<reference evidence="7 8" key="1">
    <citation type="submission" date="2018-07" db="EMBL/GenBank/DDBJ databases">
        <title>Marsedoiliclastica nanhaica gen. nov. sp. nov., a novel marine hydrocarbonoclastic bacterium isolated from an in-situ enriched hydrocarbon-degrading consortium in deep-sea sediment.</title>
        <authorList>
            <person name="Dong C."/>
            <person name="Ma T."/>
            <person name="Liu R."/>
            <person name="Shao Z."/>
        </authorList>
    </citation>
    <scope>NUCLEOTIDE SEQUENCE [LARGE SCALE GENOMIC DNA]</scope>
    <source>
        <strain evidence="8">soil36-7</strain>
    </source>
</reference>
<evidence type="ECO:0000256" key="3">
    <source>
        <dbReference type="ARBA" id="ARBA00022989"/>
    </source>
</evidence>
<dbReference type="AlphaFoldDB" id="A0A4P7XEH7"/>
<dbReference type="GO" id="GO:0016020">
    <property type="term" value="C:membrane"/>
    <property type="evidence" value="ECO:0007669"/>
    <property type="project" value="UniProtKB-SubCell"/>
</dbReference>
<keyword evidence="4 6" id="KW-0472">Membrane</keyword>
<dbReference type="SUPFAM" id="SSF74653">
    <property type="entry name" value="TolA/TonB C-terminal domain"/>
    <property type="match status" value="1"/>
</dbReference>
<dbReference type="Proteomes" id="UP000298049">
    <property type="component" value="Chromosome"/>
</dbReference>
<organism evidence="7 8">
    <name type="scientific">Hydrocarboniclastica marina</name>
    <dbReference type="NCBI Taxonomy" id="2259620"/>
    <lineage>
        <taxon>Bacteria</taxon>
        <taxon>Pseudomonadati</taxon>
        <taxon>Pseudomonadota</taxon>
        <taxon>Gammaproteobacteria</taxon>
        <taxon>Alteromonadales</taxon>
        <taxon>Alteromonadaceae</taxon>
        <taxon>Hydrocarboniclastica</taxon>
    </lineage>
</organism>
<feature type="region of interest" description="Disordered" evidence="5">
    <location>
        <begin position="113"/>
        <end position="198"/>
    </location>
</feature>
<evidence type="ECO:0000256" key="4">
    <source>
        <dbReference type="ARBA" id="ARBA00023136"/>
    </source>
</evidence>
<dbReference type="NCBIfam" id="TIGR01352">
    <property type="entry name" value="tonB_Cterm"/>
    <property type="match status" value="1"/>
</dbReference>
<keyword evidence="2 6" id="KW-0812">Transmembrane</keyword>
<evidence type="ECO:0000256" key="5">
    <source>
        <dbReference type="SAM" id="MobiDB-lite"/>
    </source>
</evidence>
<evidence type="ECO:0000256" key="2">
    <source>
        <dbReference type="ARBA" id="ARBA00022692"/>
    </source>
</evidence>
<name>A0A4P7XEH7_9ALTE</name>
<protein>
    <submittedName>
        <fullName evidence="7">TonB family protein</fullName>
    </submittedName>
</protein>
<dbReference type="EMBL" id="CP031093">
    <property type="protein sequence ID" value="QCF25266.1"/>
    <property type="molecule type" value="Genomic_DNA"/>
</dbReference>
<feature type="compositionally biased region" description="Low complexity" evidence="5">
    <location>
        <begin position="160"/>
        <end position="181"/>
    </location>
</feature>
<dbReference type="KEGG" id="hmi:soil367_04600"/>
<evidence type="ECO:0000313" key="8">
    <source>
        <dbReference type="Proteomes" id="UP000298049"/>
    </source>
</evidence>